<dbReference type="CDD" id="cd01347">
    <property type="entry name" value="ligand_gated_channel"/>
    <property type="match status" value="1"/>
</dbReference>
<evidence type="ECO:0000256" key="2">
    <source>
        <dbReference type="ARBA" id="ARBA00022448"/>
    </source>
</evidence>
<evidence type="ECO:0000313" key="16">
    <source>
        <dbReference type="EMBL" id="SDS44940.1"/>
    </source>
</evidence>
<reference evidence="17" key="1">
    <citation type="submission" date="2016-10" db="EMBL/GenBank/DDBJ databases">
        <authorList>
            <person name="Varghese N."/>
            <person name="Submissions S."/>
        </authorList>
    </citation>
    <scope>NUCLEOTIDE SEQUENCE [LARGE SCALE GENOMIC DNA]</scope>
    <source>
        <strain evidence="17">NRRL B-51270</strain>
    </source>
</reference>
<comment type="subcellular location">
    <subcellularLocation>
        <location evidence="1 11">Cell outer membrane</location>
        <topology evidence="1 11">Multi-pass membrane protein</topology>
    </subcellularLocation>
</comment>
<feature type="chain" id="PRO_5009259772" evidence="13">
    <location>
        <begin position="23"/>
        <end position="606"/>
    </location>
</feature>
<comment type="similarity">
    <text evidence="11 12">Belongs to the TonB-dependent receptor family.</text>
</comment>
<evidence type="ECO:0000256" key="4">
    <source>
        <dbReference type="ARBA" id="ARBA00022692"/>
    </source>
</evidence>
<dbReference type="InterPro" id="IPR000531">
    <property type="entry name" value="Beta-barrel_TonB"/>
</dbReference>
<dbReference type="Gene3D" id="2.170.130.10">
    <property type="entry name" value="TonB-dependent receptor, plug domain"/>
    <property type="match status" value="1"/>
</dbReference>
<dbReference type="SUPFAM" id="SSF56935">
    <property type="entry name" value="Porins"/>
    <property type="match status" value="1"/>
</dbReference>
<dbReference type="STRING" id="487184.SAMN05216421_1543"/>
<keyword evidence="9 11" id="KW-0472">Membrane</keyword>
<dbReference type="GO" id="GO:0015420">
    <property type="term" value="F:ABC-type vitamin B12 transporter activity"/>
    <property type="evidence" value="ECO:0007669"/>
    <property type="project" value="InterPro"/>
</dbReference>
<dbReference type="PANTHER" id="PTHR30069:SF53">
    <property type="entry name" value="COLICIN I RECEPTOR-RELATED"/>
    <property type="match status" value="1"/>
</dbReference>
<evidence type="ECO:0000259" key="14">
    <source>
        <dbReference type="Pfam" id="PF00593"/>
    </source>
</evidence>
<evidence type="ECO:0000256" key="7">
    <source>
        <dbReference type="ARBA" id="ARBA00023077"/>
    </source>
</evidence>
<keyword evidence="8" id="KW-0626">Porin</keyword>
<dbReference type="Proteomes" id="UP000243207">
    <property type="component" value="Chromosome I"/>
</dbReference>
<gene>
    <name evidence="16" type="ORF">SAMN05216421_1543</name>
</gene>
<dbReference type="Gene3D" id="2.40.170.20">
    <property type="entry name" value="TonB-dependent receptor, beta-barrel domain"/>
    <property type="match status" value="1"/>
</dbReference>
<dbReference type="AlphaFoldDB" id="A0A1H1S9Y6"/>
<dbReference type="InterPro" id="IPR012910">
    <property type="entry name" value="Plug_dom"/>
</dbReference>
<dbReference type="InterPro" id="IPR036942">
    <property type="entry name" value="Beta-barrel_TonB_sf"/>
</dbReference>
<keyword evidence="4 11" id="KW-0812">Transmembrane</keyword>
<dbReference type="PANTHER" id="PTHR30069">
    <property type="entry name" value="TONB-DEPENDENT OUTER MEMBRANE RECEPTOR"/>
    <property type="match status" value="1"/>
</dbReference>
<protein>
    <submittedName>
        <fullName evidence="16">Vitamin B12 transporter</fullName>
    </submittedName>
</protein>
<evidence type="ECO:0000256" key="5">
    <source>
        <dbReference type="ARBA" id="ARBA00022729"/>
    </source>
</evidence>
<evidence type="ECO:0000256" key="12">
    <source>
        <dbReference type="RuleBase" id="RU003357"/>
    </source>
</evidence>
<dbReference type="Pfam" id="PF00593">
    <property type="entry name" value="TonB_dep_Rec_b-barrel"/>
    <property type="match status" value="1"/>
</dbReference>
<accession>A0A1H1S9Y6</accession>
<dbReference type="InterPro" id="IPR039426">
    <property type="entry name" value="TonB-dep_rcpt-like"/>
</dbReference>
<evidence type="ECO:0000256" key="13">
    <source>
        <dbReference type="SAM" id="SignalP"/>
    </source>
</evidence>
<evidence type="ECO:0000256" key="10">
    <source>
        <dbReference type="ARBA" id="ARBA00023237"/>
    </source>
</evidence>
<sequence>MKTFLSASVAVAIVSTSSLSLANPYRLDDQVVTATRTTQSSTPGIAATSVIGRYEIERLQATSVPDLLRRVPGISLTNTGGPGKNTTVSIRGSNSNHVLVLIDGVRTGSATTGDAAWQNLPVELIERIEVVRGPRSSLYGSEAIGGVIQIFTRRGEQDGVNPYASVTVGSRNHHAGSAGVSGGHGNAWYNLGISSLDTRGIDARPGAPSPEPDHDGYRELAANLNGGYRFDNGLELDGYVTEVHSHNDFDSGRKANADNVLKTYGARAAFSPIDPWRMTIQAGRSEDKLDTFNGSVFDTRIDTRRDSFGWQNDVEIAKDQLLTLGYDYLDDSVNGTTDFREDSRDNHGIYAQYLADFGRHSWQLGLRSDDNEAHGRHNTGSVGYGFALSQAIQATLSYGTAYKAPTFNQLYHPFYGNPDITDETSKNIEAGLNGEHGWGDWSVAVFHNEIDDLIAYFNQGDGLRAYNIDKAVIRGVEMGLGSQWLSWDWRTNLTLQDPANRSSRANQGELLPRRAEQLFNLDVDRRFGSVGVGASVHAEGRRWDNTQNTNELSGYNTVDLRAQYWFSHAWRVQVSVTNLFDTDYETARTYQQPGRAGYLTLRYQPI</sequence>
<evidence type="ECO:0000256" key="9">
    <source>
        <dbReference type="ARBA" id="ARBA00023136"/>
    </source>
</evidence>
<dbReference type="EMBL" id="LT629736">
    <property type="protein sequence ID" value="SDS44940.1"/>
    <property type="molecule type" value="Genomic_DNA"/>
</dbReference>
<dbReference type="Pfam" id="PF07715">
    <property type="entry name" value="Plug"/>
    <property type="match status" value="1"/>
</dbReference>
<evidence type="ECO:0000256" key="3">
    <source>
        <dbReference type="ARBA" id="ARBA00022452"/>
    </source>
</evidence>
<dbReference type="PROSITE" id="PS52016">
    <property type="entry name" value="TONB_DEPENDENT_REC_3"/>
    <property type="match status" value="1"/>
</dbReference>
<dbReference type="GO" id="GO:0015288">
    <property type="term" value="F:porin activity"/>
    <property type="evidence" value="ECO:0007669"/>
    <property type="project" value="UniProtKB-KW"/>
</dbReference>
<keyword evidence="10 11" id="KW-0998">Cell outer membrane</keyword>
<keyword evidence="2 11" id="KW-0813">Transport</keyword>
<keyword evidence="3 11" id="KW-1134">Transmembrane beta strand</keyword>
<keyword evidence="6" id="KW-0406">Ion transport</keyword>
<keyword evidence="5 13" id="KW-0732">Signal</keyword>
<dbReference type="NCBIfam" id="TIGR01779">
    <property type="entry name" value="TonB-B12"/>
    <property type="match status" value="1"/>
</dbReference>
<feature type="signal peptide" evidence="13">
    <location>
        <begin position="1"/>
        <end position="22"/>
    </location>
</feature>
<dbReference type="InterPro" id="IPR010101">
    <property type="entry name" value="B12_transptr_BtuB"/>
</dbReference>
<dbReference type="GO" id="GO:0006811">
    <property type="term" value="P:monoatomic ion transport"/>
    <property type="evidence" value="ECO:0007669"/>
    <property type="project" value="UniProtKB-KW"/>
</dbReference>
<proteinExistence type="inferred from homology"/>
<evidence type="ECO:0000256" key="1">
    <source>
        <dbReference type="ARBA" id="ARBA00004571"/>
    </source>
</evidence>
<evidence type="ECO:0000256" key="11">
    <source>
        <dbReference type="PROSITE-ProRule" id="PRU01360"/>
    </source>
</evidence>
<dbReference type="RefSeq" id="WP_093397515.1">
    <property type="nucleotide sequence ID" value="NZ_LT629736.1"/>
</dbReference>
<evidence type="ECO:0000256" key="8">
    <source>
        <dbReference type="ARBA" id="ARBA00023114"/>
    </source>
</evidence>
<evidence type="ECO:0000256" key="6">
    <source>
        <dbReference type="ARBA" id="ARBA00023065"/>
    </source>
</evidence>
<keyword evidence="7 12" id="KW-0798">TonB box</keyword>
<name>A0A1H1S9Y6_9GAMM</name>
<evidence type="ECO:0000313" key="17">
    <source>
        <dbReference type="Proteomes" id="UP000243207"/>
    </source>
</evidence>
<dbReference type="OrthoDB" id="9764669at2"/>
<dbReference type="InterPro" id="IPR037066">
    <property type="entry name" value="Plug_dom_sf"/>
</dbReference>
<feature type="domain" description="TonB-dependent receptor-like beta-barrel" evidence="14">
    <location>
        <begin position="186"/>
        <end position="579"/>
    </location>
</feature>
<evidence type="ECO:0000259" key="15">
    <source>
        <dbReference type="Pfam" id="PF07715"/>
    </source>
</evidence>
<keyword evidence="17" id="KW-1185">Reference proteome</keyword>
<organism evidence="16 17">
    <name type="scientific">Halopseudomonas xinjiangensis</name>
    <dbReference type="NCBI Taxonomy" id="487184"/>
    <lineage>
        <taxon>Bacteria</taxon>
        <taxon>Pseudomonadati</taxon>
        <taxon>Pseudomonadota</taxon>
        <taxon>Gammaproteobacteria</taxon>
        <taxon>Pseudomonadales</taxon>
        <taxon>Pseudomonadaceae</taxon>
        <taxon>Halopseudomonas</taxon>
    </lineage>
</organism>
<dbReference type="GO" id="GO:0009279">
    <property type="term" value="C:cell outer membrane"/>
    <property type="evidence" value="ECO:0007669"/>
    <property type="project" value="UniProtKB-SubCell"/>
</dbReference>
<feature type="domain" description="TonB-dependent receptor plug" evidence="15">
    <location>
        <begin position="46"/>
        <end position="147"/>
    </location>
</feature>
<dbReference type="GO" id="GO:0046930">
    <property type="term" value="C:pore complex"/>
    <property type="evidence" value="ECO:0007669"/>
    <property type="project" value="UniProtKB-KW"/>
</dbReference>